<evidence type="ECO:0008006" key="3">
    <source>
        <dbReference type="Google" id="ProtNLM"/>
    </source>
</evidence>
<dbReference type="Proteomes" id="UP000265619">
    <property type="component" value="Unassembled WGS sequence"/>
</dbReference>
<keyword evidence="2" id="KW-1185">Reference proteome</keyword>
<dbReference type="OrthoDB" id="9135793at2"/>
<accession>A0A9X8D7G1</accession>
<dbReference type="EMBL" id="QXMN01000005">
    <property type="protein sequence ID" value="RIX83307.1"/>
    <property type="molecule type" value="Genomic_DNA"/>
</dbReference>
<evidence type="ECO:0000313" key="1">
    <source>
        <dbReference type="EMBL" id="RIX83307.1"/>
    </source>
</evidence>
<reference evidence="1 2" key="1">
    <citation type="submission" date="2018-09" db="EMBL/GenBank/DDBJ databases">
        <title>Acidovorax cavernicola nov. sp. isolated from Gruta de las Maravillas (Aracena, Spain).</title>
        <authorList>
            <person name="Jurado V."/>
            <person name="Gutierrez-Patricio S."/>
            <person name="Gonzalez-Pimentel J.L."/>
            <person name="Miller A.Z."/>
            <person name="Laiz L."/>
            <person name="Saiz-Jimenez C."/>
        </authorList>
    </citation>
    <scope>NUCLEOTIDE SEQUENCE [LARGE SCALE GENOMIC DNA]</scope>
    <source>
        <strain evidence="1 2">1011MAR4D40.2</strain>
    </source>
</reference>
<gene>
    <name evidence="1" type="ORF">D3H34_07120</name>
</gene>
<evidence type="ECO:0000313" key="2">
    <source>
        <dbReference type="Proteomes" id="UP000265619"/>
    </source>
</evidence>
<protein>
    <recommendedName>
        <fullName evidence="3">RHS repeat protein</fullName>
    </recommendedName>
</protein>
<name>A0A9X8D7G1_9BURK</name>
<sequence>MFAAVAAVAGSVNYTYDALGRLAKVIYNNGTTTTTINYSYDAAGNRSSVVTTSP</sequence>
<dbReference type="InterPro" id="IPR031325">
    <property type="entry name" value="RHS_repeat"/>
</dbReference>
<dbReference type="Pfam" id="PF05593">
    <property type="entry name" value="RHS_repeat"/>
    <property type="match status" value="1"/>
</dbReference>
<comment type="caution">
    <text evidence="1">The sequence shown here is derived from an EMBL/GenBank/DDBJ whole genome shotgun (WGS) entry which is preliminary data.</text>
</comment>
<dbReference type="AlphaFoldDB" id="A0A9X8D7G1"/>
<dbReference type="NCBIfam" id="TIGR01643">
    <property type="entry name" value="YD_repeat_2x"/>
    <property type="match status" value="1"/>
</dbReference>
<proteinExistence type="predicted"/>
<organism evidence="1 2">
    <name type="scientific">Acidovorax cavernicola</name>
    <dbReference type="NCBI Taxonomy" id="1675792"/>
    <lineage>
        <taxon>Bacteria</taxon>
        <taxon>Pseudomonadati</taxon>
        <taxon>Pseudomonadota</taxon>
        <taxon>Betaproteobacteria</taxon>
        <taxon>Burkholderiales</taxon>
        <taxon>Comamonadaceae</taxon>
        <taxon>Acidovorax</taxon>
    </lineage>
</organism>
<dbReference type="InterPro" id="IPR006530">
    <property type="entry name" value="YD"/>
</dbReference>
<dbReference type="Gene3D" id="2.180.10.10">
    <property type="entry name" value="RHS repeat-associated core"/>
    <property type="match status" value="1"/>
</dbReference>